<evidence type="ECO:0000256" key="1">
    <source>
        <dbReference type="SAM" id="Phobius"/>
    </source>
</evidence>
<dbReference type="InterPro" id="IPR029467">
    <property type="entry name" value="Cyt_c7-like"/>
</dbReference>
<dbReference type="PANTHER" id="PTHR39425:SF1">
    <property type="entry name" value="CYTOCHROME C7-LIKE DOMAIN-CONTAINING PROTEIN"/>
    <property type="match status" value="1"/>
</dbReference>
<dbReference type="OrthoDB" id="9814800at2"/>
<dbReference type="Pfam" id="PF14522">
    <property type="entry name" value="Cytochrome_C7"/>
    <property type="match status" value="1"/>
</dbReference>
<dbReference type="Proteomes" id="UP000580517">
    <property type="component" value="Unassembled WGS sequence"/>
</dbReference>
<keyword evidence="4" id="KW-1185">Reference proteome</keyword>
<dbReference type="PANTHER" id="PTHR39425">
    <property type="entry name" value="LIPOPROTEIN CYTOCHROME C"/>
    <property type="match status" value="1"/>
</dbReference>
<accession>A0A853F5W8</accession>
<keyword evidence="1" id="KW-0812">Transmembrane</keyword>
<dbReference type="SUPFAM" id="SSF48695">
    <property type="entry name" value="Multiheme cytochromes"/>
    <property type="match status" value="1"/>
</dbReference>
<comment type="caution">
    <text evidence="3">The sequence shown here is derived from an EMBL/GenBank/DDBJ whole genome shotgun (WGS) entry which is preliminary data.</text>
</comment>
<name>A0A853F5W8_9BURK</name>
<sequence length="216" mass="24194">MPQLMERSQVLLVKLILFVPAGMLVLTIVGMVWSTTSPVEPGVAVPQPIPFSHKHHVGDDGIDCRYCHTSVETSASAGMPTTGICLTCHSQLFRDAPALAPLHESMRQDKPIAWNRVYDLPDFVFFNHSIHVNKGIACVSCHGRVDQMPVLVRQQSLDMQWCLGCHRDPSSKVVPLNHVTSMRTLPKLTDSERNHLLRLLQLEDTQRLTDCSTCHR</sequence>
<feature type="transmembrane region" description="Helical" evidence="1">
    <location>
        <begin position="12"/>
        <end position="33"/>
    </location>
</feature>
<dbReference type="AlphaFoldDB" id="A0A853F5W8"/>
<evidence type="ECO:0000313" key="4">
    <source>
        <dbReference type="Proteomes" id="UP000580517"/>
    </source>
</evidence>
<keyword evidence="1" id="KW-1133">Transmembrane helix</keyword>
<reference evidence="3 4" key="1">
    <citation type="submission" date="2020-07" db="EMBL/GenBank/DDBJ databases">
        <title>Taxonomic revisions and descriptions of new bacterial species based on genomic comparisons in the high-G+C-content subgroup of the family Alcaligenaceae.</title>
        <authorList>
            <person name="Szabo A."/>
            <person name="Felfoldi T."/>
        </authorList>
    </citation>
    <scope>NUCLEOTIDE SEQUENCE [LARGE SCALE GENOMIC DNA]</scope>
    <source>
        <strain evidence="3 4">DSM 25264</strain>
    </source>
</reference>
<feature type="domain" description="Cytochrome c7-like" evidence="2">
    <location>
        <begin position="125"/>
        <end position="216"/>
    </location>
</feature>
<dbReference type="InterPro" id="IPR036280">
    <property type="entry name" value="Multihaem_cyt_sf"/>
</dbReference>
<dbReference type="RefSeq" id="WP_129967258.1">
    <property type="nucleotide sequence ID" value="NZ_JACCEW010000001.1"/>
</dbReference>
<organism evidence="3 4">
    <name type="scientific">Allopusillimonas soli</name>
    <dbReference type="NCBI Taxonomy" id="659016"/>
    <lineage>
        <taxon>Bacteria</taxon>
        <taxon>Pseudomonadati</taxon>
        <taxon>Pseudomonadota</taxon>
        <taxon>Betaproteobacteria</taxon>
        <taxon>Burkholderiales</taxon>
        <taxon>Alcaligenaceae</taxon>
        <taxon>Allopusillimonas</taxon>
    </lineage>
</organism>
<dbReference type="Gene3D" id="3.90.10.10">
    <property type="entry name" value="Cytochrome C3"/>
    <property type="match status" value="2"/>
</dbReference>
<dbReference type="EMBL" id="JACCEW010000001">
    <property type="protein sequence ID" value="NYT35379.1"/>
    <property type="molecule type" value="Genomic_DNA"/>
</dbReference>
<evidence type="ECO:0000313" key="3">
    <source>
        <dbReference type="EMBL" id="NYT35379.1"/>
    </source>
</evidence>
<keyword evidence="1" id="KW-0472">Membrane</keyword>
<dbReference type="CDD" id="cd08168">
    <property type="entry name" value="Cytochrom_C3"/>
    <property type="match status" value="1"/>
</dbReference>
<gene>
    <name evidence="3" type="ORF">H0A68_00705</name>
</gene>
<protein>
    <submittedName>
        <fullName evidence="3">Cytochrome c3 family protein</fullName>
    </submittedName>
</protein>
<proteinExistence type="predicted"/>
<evidence type="ECO:0000259" key="2">
    <source>
        <dbReference type="Pfam" id="PF14522"/>
    </source>
</evidence>